<protein>
    <submittedName>
        <fullName evidence="1">Uncharacterized protein</fullName>
    </submittedName>
</protein>
<evidence type="ECO:0000313" key="1">
    <source>
        <dbReference type="EMBL" id="GFH50871.1"/>
    </source>
</evidence>
<reference evidence="1 2" key="1">
    <citation type="journal article" date="2021" name="Sci. Rep.">
        <title>The genome of the diatom Chaetoceros tenuissimus carries an ancient integrated fragment of an extant virus.</title>
        <authorList>
            <person name="Hongo Y."/>
            <person name="Kimura K."/>
            <person name="Takaki Y."/>
            <person name="Yoshida Y."/>
            <person name="Baba S."/>
            <person name="Kobayashi G."/>
            <person name="Nagasaki K."/>
            <person name="Hano T."/>
            <person name="Tomaru Y."/>
        </authorList>
    </citation>
    <scope>NUCLEOTIDE SEQUENCE [LARGE SCALE GENOMIC DNA]</scope>
    <source>
        <strain evidence="1 2">NIES-3715</strain>
    </source>
</reference>
<accession>A0AAD3CTH0</accession>
<dbReference type="AlphaFoldDB" id="A0AAD3CTH0"/>
<organism evidence="1 2">
    <name type="scientific">Chaetoceros tenuissimus</name>
    <dbReference type="NCBI Taxonomy" id="426638"/>
    <lineage>
        <taxon>Eukaryota</taxon>
        <taxon>Sar</taxon>
        <taxon>Stramenopiles</taxon>
        <taxon>Ochrophyta</taxon>
        <taxon>Bacillariophyta</taxon>
        <taxon>Coscinodiscophyceae</taxon>
        <taxon>Chaetocerotophycidae</taxon>
        <taxon>Chaetocerotales</taxon>
        <taxon>Chaetocerotaceae</taxon>
        <taxon>Chaetoceros</taxon>
    </lineage>
</organism>
<name>A0AAD3CTH0_9STRA</name>
<sequence>MAPAVVVGYIKQQNAAIGSDLAHNSVSLDRLHMTGKHNHVADSLSCDTDLHPIALCNTLLQHPTCKHSMLAGKKVMLFEQNGEELSSFMLSLVHPLQPKKPTPINPLRSGLSIGRDGFNTYNNVDS</sequence>
<proteinExistence type="predicted"/>
<dbReference type="Proteomes" id="UP001054902">
    <property type="component" value="Unassembled WGS sequence"/>
</dbReference>
<gene>
    <name evidence="1" type="ORF">CTEN210_07347</name>
</gene>
<evidence type="ECO:0000313" key="2">
    <source>
        <dbReference type="Proteomes" id="UP001054902"/>
    </source>
</evidence>
<dbReference type="EMBL" id="BLLK01000044">
    <property type="protein sequence ID" value="GFH50871.1"/>
    <property type="molecule type" value="Genomic_DNA"/>
</dbReference>
<comment type="caution">
    <text evidence="1">The sequence shown here is derived from an EMBL/GenBank/DDBJ whole genome shotgun (WGS) entry which is preliminary data.</text>
</comment>
<keyword evidence="2" id="KW-1185">Reference proteome</keyword>